<dbReference type="AlphaFoldDB" id="A0A1G7BJQ2"/>
<evidence type="ECO:0000313" key="1">
    <source>
        <dbReference type="EMBL" id="SDE27341.1"/>
    </source>
</evidence>
<sequence>MIAVVYSGSYFAHWRLADKGRTVASFKTNGINPYFNDEKHILQLLNKNINLIHHAEEIKRIYFFGAGASSDERKLVIHNALSAFFKFGKVTVEHDITAAAIACCKNSPGIVSICGSGSNAAWYDGKKVQPNNYGLGYILADEGSGNWLGRQLIKGFMNETLPANIRKKFIHKYDADRKTLLEKVYRQKQPALFLSSFTEFYIDNRDDNHLQSVIKKGFSTLISTYLVPLTKQHPDASIHFAGTVAANFQELLHEAAAEANLQIANIIKEPINNLLTYYSNKN</sequence>
<dbReference type="PANTHER" id="PTHR43190">
    <property type="entry name" value="N-ACETYL-D-GLUCOSAMINE KINASE"/>
    <property type="match status" value="1"/>
</dbReference>
<dbReference type="OrthoDB" id="871343at2"/>
<protein>
    <recommendedName>
        <fullName evidence="3">BadF-type ATPase</fullName>
    </recommendedName>
</protein>
<dbReference type="InterPro" id="IPR052519">
    <property type="entry name" value="Euk-type_GlcNAc_Kinase"/>
</dbReference>
<dbReference type="Gene3D" id="1.10.720.160">
    <property type="match status" value="1"/>
</dbReference>
<dbReference type="PANTHER" id="PTHR43190:SF3">
    <property type="entry name" value="N-ACETYL-D-GLUCOSAMINE KINASE"/>
    <property type="match status" value="1"/>
</dbReference>
<evidence type="ECO:0000313" key="2">
    <source>
        <dbReference type="Proteomes" id="UP000199072"/>
    </source>
</evidence>
<evidence type="ECO:0008006" key="3">
    <source>
        <dbReference type="Google" id="ProtNLM"/>
    </source>
</evidence>
<proteinExistence type="predicted"/>
<dbReference type="Gene3D" id="3.30.420.40">
    <property type="match status" value="2"/>
</dbReference>
<gene>
    <name evidence="1" type="ORF">SAMN05216464_10557</name>
</gene>
<dbReference type="STRING" id="1391627.SAMN05216464_10557"/>
<accession>A0A1G7BJQ2</accession>
<dbReference type="InterPro" id="IPR043129">
    <property type="entry name" value="ATPase_NBD"/>
</dbReference>
<dbReference type="Proteomes" id="UP000199072">
    <property type="component" value="Unassembled WGS sequence"/>
</dbReference>
<dbReference type="RefSeq" id="WP_091149655.1">
    <property type="nucleotide sequence ID" value="NZ_FNAI01000005.1"/>
</dbReference>
<dbReference type="SUPFAM" id="SSF53067">
    <property type="entry name" value="Actin-like ATPase domain"/>
    <property type="match status" value="2"/>
</dbReference>
<dbReference type="CDD" id="cd24079">
    <property type="entry name" value="ASKHA_NBD_PG1100-like"/>
    <property type="match status" value="1"/>
</dbReference>
<organism evidence="1 2">
    <name type="scientific">Mucilaginibacter pineti</name>
    <dbReference type="NCBI Taxonomy" id="1391627"/>
    <lineage>
        <taxon>Bacteria</taxon>
        <taxon>Pseudomonadati</taxon>
        <taxon>Bacteroidota</taxon>
        <taxon>Sphingobacteriia</taxon>
        <taxon>Sphingobacteriales</taxon>
        <taxon>Sphingobacteriaceae</taxon>
        <taxon>Mucilaginibacter</taxon>
    </lineage>
</organism>
<keyword evidence="2" id="KW-1185">Reference proteome</keyword>
<dbReference type="EMBL" id="FNAI01000005">
    <property type="protein sequence ID" value="SDE27341.1"/>
    <property type="molecule type" value="Genomic_DNA"/>
</dbReference>
<reference evidence="1 2" key="1">
    <citation type="submission" date="2016-10" db="EMBL/GenBank/DDBJ databases">
        <authorList>
            <person name="de Groot N.N."/>
        </authorList>
    </citation>
    <scope>NUCLEOTIDE SEQUENCE [LARGE SCALE GENOMIC DNA]</scope>
    <source>
        <strain evidence="1 2">47C3B</strain>
    </source>
</reference>
<name>A0A1G7BJQ2_9SPHI</name>